<dbReference type="PROSITE" id="PS50093">
    <property type="entry name" value="PKD"/>
    <property type="match status" value="1"/>
</dbReference>
<dbReference type="InterPro" id="IPR005084">
    <property type="entry name" value="CBM6"/>
</dbReference>
<dbReference type="PROSITE" id="PS51257">
    <property type="entry name" value="PROKAR_LIPOPROTEIN"/>
    <property type="match status" value="1"/>
</dbReference>
<keyword evidence="2 6" id="KW-0349">Heme</keyword>
<dbReference type="KEGG" id="chk:D4L85_23970"/>
<dbReference type="InterPro" id="IPR002324">
    <property type="entry name" value="Cyt_c_ID"/>
</dbReference>
<dbReference type="CDD" id="cd00146">
    <property type="entry name" value="PKD"/>
    <property type="match status" value="1"/>
</dbReference>
<accession>A0A385STI6</accession>
<dbReference type="InterPro" id="IPR035986">
    <property type="entry name" value="PKD_dom_sf"/>
</dbReference>
<dbReference type="EMBL" id="CP032382">
    <property type="protein sequence ID" value="AYB33457.1"/>
    <property type="molecule type" value="Genomic_DNA"/>
</dbReference>
<dbReference type="PRINTS" id="PR00606">
    <property type="entry name" value="CYTCHROMECID"/>
</dbReference>
<evidence type="ECO:0000259" key="8">
    <source>
        <dbReference type="PROSITE" id="PS51007"/>
    </source>
</evidence>
<dbReference type="PROSITE" id="PS51007">
    <property type="entry name" value="CYTC"/>
    <property type="match status" value="1"/>
</dbReference>
<dbReference type="Pfam" id="PF00034">
    <property type="entry name" value="Cytochrom_C"/>
    <property type="match status" value="1"/>
</dbReference>
<dbReference type="Gene3D" id="2.60.120.260">
    <property type="entry name" value="Galactose-binding domain-like"/>
    <property type="match status" value="1"/>
</dbReference>
<feature type="binding site" description="covalent" evidence="6">
    <location>
        <position position="887"/>
    </location>
    <ligand>
        <name>heme c</name>
        <dbReference type="ChEBI" id="CHEBI:61717"/>
    </ligand>
</feature>
<gene>
    <name evidence="9" type="ORF">D4L85_23970</name>
</gene>
<dbReference type="Pfam" id="PF07995">
    <property type="entry name" value="GSDH"/>
    <property type="match status" value="1"/>
</dbReference>
<dbReference type="AlphaFoldDB" id="A0A385STI6"/>
<evidence type="ECO:0000256" key="2">
    <source>
        <dbReference type="ARBA" id="ARBA00022617"/>
    </source>
</evidence>
<name>A0A385STI6_9BACT</name>
<comment type="PTM">
    <text evidence="6">Binds 1 heme c group covalently per subunit.</text>
</comment>
<dbReference type="InterPro" id="IPR011042">
    <property type="entry name" value="6-blade_b-propeller_TolB-like"/>
</dbReference>
<dbReference type="GO" id="GO:0005506">
    <property type="term" value="F:iron ion binding"/>
    <property type="evidence" value="ECO:0007669"/>
    <property type="project" value="InterPro"/>
</dbReference>
<dbReference type="InterPro" id="IPR029062">
    <property type="entry name" value="Class_I_gatase-like"/>
</dbReference>
<dbReference type="InterPro" id="IPR011041">
    <property type="entry name" value="Quinoprot_gluc/sorb_DH_b-prop"/>
</dbReference>
<dbReference type="SUPFAM" id="SSF52317">
    <property type="entry name" value="Class I glutamine amidotransferase-like"/>
    <property type="match status" value="1"/>
</dbReference>
<dbReference type="Pfam" id="PF03422">
    <property type="entry name" value="CBM_6"/>
    <property type="match status" value="1"/>
</dbReference>
<dbReference type="RefSeq" id="WP_119756693.1">
    <property type="nucleotide sequence ID" value="NZ_CP032382.1"/>
</dbReference>
<keyword evidence="4" id="KW-0249">Electron transport</keyword>
<evidence type="ECO:0000256" key="5">
    <source>
        <dbReference type="ARBA" id="ARBA00023004"/>
    </source>
</evidence>
<feature type="binding site" description="covalent" evidence="6">
    <location>
        <position position="932"/>
    </location>
    <ligand>
        <name>heme c</name>
        <dbReference type="ChEBI" id="CHEBI:61717"/>
    </ligand>
</feature>
<proteinExistence type="predicted"/>
<dbReference type="GO" id="GO:0009055">
    <property type="term" value="F:electron transfer activity"/>
    <property type="evidence" value="ECO:0007669"/>
    <property type="project" value="InterPro"/>
</dbReference>
<dbReference type="InterPro" id="IPR012938">
    <property type="entry name" value="Glc/Sorbosone_DH"/>
</dbReference>
<dbReference type="InterPro" id="IPR000601">
    <property type="entry name" value="PKD_dom"/>
</dbReference>
<sequence length="1157" mass="128415">MTQKNVSLFTILLMFLALSCSKPKHEVRILVFTKTAGFRHESIGAGIEAIKTMAKKHNIAVDTTENAANFNEDNLKHYNAVIFLSTTGDVLNQEQQNDFERFIQAGGGYLGIHAATDTEYDWPWYGKLAGAYFTSHPNNPNVRTADFLTVDHKHPASDSLPDKWQRTDEFYNFKNINPEIHVLVKIDETSYEGGTNNGDHPMAWYHEFDGGRAFYTAMGHTDESFQDPLVQRHIWGGLQYVLGGDKPVELDYKLVKTKRVPEENRFTKIVLDEKLEEPVELAVLPNSQVLFVERRGNVKLYDPTENKTKLVTKIAVSTKYKFKDGGQSEAEDGLLGLAIDPKYSENHWIYLYYSPAGDEAKNILTRYEFKDGKLNEESKKVMLEVKTQREQCCHTGGSIAFDANGNLFLSTGDNTSPRNTAYAPIDERPGRSPWDAQKGSANTNDLRGKVIRIHPEADGTYTIPEGNLFAKGTEKTRPEIYMMGGRNPYRISIDKHTGFLYWGDVGPDAGQDSVGRGTRAYDEINQARKPGFFGWPYFVGDNQAYYERDFATKKVGEKFNPEKPINNSPNNTGLTELPPAQKAFIWYPYDESKEFPLVGKGGRTAMAGPVFYASDFKGAKRAFPDYYDGKLIIYEWMRGWVMAVTMDNEGNYVSMERFMPSHRFSNPMDMDFGPDGDLYMLEYGTAWFQGNDDARLVKIEYNGGNRAPMVQMAVDKPQGAVPMTVKLTSTGTKDYDHDVLKYTWKISDSAGKEVATKNEADMDYTFDKPGSYKATLEVDDGKGEKTTRELEIQAGNEPPVVTFDITRGNQTFFFPNQSFDYEVKVSDKEDGTLDNGIAADQISVNIDYLAQGFDKTQIVQGHLDADDNAQFIKGKALMEKSDCKSCHLIDKKSIGPMYMDVAKKYKDDPKAADRLAKKVIDGGGGVWGEVNMAAHPQISLPDAKEMVSYVLSLGSPIVKTSLPAKGTYVTKLEKGEGAGGVYLIRASYSDKGANGLPPARAEKTLTLRSATIDAGSADSNDGIQKFKLPDTPFTMMIGQKHNSYIGFKHFDMTGVDAATFVASAPKQYGMTGGTVEVRIDSPTGEVIGESSVIVPTVSAGSSPAAPTIAVAKLKPVSGFHDVYFLYKNEKAAGGQMLYVLMQINLSYNPKSSAVAMK</sequence>
<dbReference type="Gene3D" id="1.10.760.10">
    <property type="entry name" value="Cytochrome c-like domain"/>
    <property type="match status" value="1"/>
</dbReference>
<dbReference type="GO" id="GO:0030246">
    <property type="term" value="F:carbohydrate binding"/>
    <property type="evidence" value="ECO:0007669"/>
    <property type="project" value="InterPro"/>
</dbReference>
<dbReference type="CDD" id="cd04084">
    <property type="entry name" value="CBM6_xylanase-like"/>
    <property type="match status" value="1"/>
</dbReference>
<dbReference type="Gene3D" id="2.60.40.10">
    <property type="entry name" value="Immunoglobulins"/>
    <property type="match status" value="1"/>
</dbReference>
<reference evidence="10" key="1">
    <citation type="submission" date="2018-09" db="EMBL/GenBank/DDBJ databases">
        <title>Chryseolinea sp. KIS68-18 isolated from soil.</title>
        <authorList>
            <person name="Weon H.-Y."/>
            <person name="Kwon S.-W."/>
            <person name="Lee S.A."/>
        </authorList>
    </citation>
    <scope>NUCLEOTIDE SEQUENCE [LARGE SCALE GENOMIC DNA]</scope>
    <source>
        <strain evidence="10">KIS68-18</strain>
    </source>
</reference>
<keyword evidence="1" id="KW-0813">Transport</keyword>
<feature type="binding site" description="covalent" evidence="6">
    <location>
        <position position="883"/>
    </location>
    <ligand>
        <name>heme c</name>
        <dbReference type="ChEBI" id="CHEBI:61717"/>
    </ligand>
</feature>
<dbReference type="GO" id="GO:0020037">
    <property type="term" value="F:heme binding"/>
    <property type="evidence" value="ECO:0007669"/>
    <property type="project" value="InterPro"/>
</dbReference>
<evidence type="ECO:0000256" key="3">
    <source>
        <dbReference type="ARBA" id="ARBA00022723"/>
    </source>
</evidence>
<evidence type="ECO:0000256" key="6">
    <source>
        <dbReference type="PIRSR" id="PIRSR602324-1"/>
    </source>
</evidence>
<dbReference type="InterPro" id="IPR009056">
    <property type="entry name" value="Cyt_c-like_dom"/>
</dbReference>
<dbReference type="Proteomes" id="UP000266183">
    <property type="component" value="Chromosome"/>
</dbReference>
<dbReference type="PANTHER" id="PTHR40469">
    <property type="entry name" value="SECRETED GLYCOSYL HYDROLASE"/>
    <property type="match status" value="1"/>
</dbReference>
<evidence type="ECO:0000256" key="4">
    <source>
        <dbReference type="ARBA" id="ARBA00022982"/>
    </source>
</evidence>
<dbReference type="Gene3D" id="3.40.50.880">
    <property type="match status" value="1"/>
</dbReference>
<keyword evidence="5 6" id="KW-0408">Iron</keyword>
<evidence type="ECO:0000259" key="7">
    <source>
        <dbReference type="PROSITE" id="PS50093"/>
    </source>
</evidence>
<dbReference type="InterPro" id="IPR013783">
    <property type="entry name" value="Ig-like_fold"/>
</dbReference>
<dbReference type="OrthoDB" id="9816308at2"/>
<evidence type="ECO:0000313" key="9">
    <source>
        <dbReference type="EMBL" id="AYB33457.1"/>
    </source>
</evidence>
<feature type="domain" description="Cytochrome c" evidence="8">
    <location>
        <begin position="869"/>
        <end position="954"/>
    </location>
</feature>
<keyword evidence="3 6" id="KW-0479">Metal-binding</keyword>
<dbReference type="Pfam" id="PF06283">
    <property type="entry name" value="ThuA"/>
    <property type="match status" value="1"/>
</dbReference>
<evidence type="ECO:0000256" key="1">
    <source>
        <dbReference type="ARBA" id="ARBA00022448"/>
    </source>
</evidence>
<dbReference type="InterPro" id="IPR036909">
    <property type="entry name" value="Cyt_c-like_dom_sf"/>
</dbReference>
<dbReference type="Gene3D" id="2.120.10.30">
    <property type="entry name" value="TolB, C-terminal domain"/>
    <property type="match status" value="1"/>
</dbReference>
<keyword evidence="10" id="KW-1185">Reference proteome</keyword>
<dbReference type="SUPFAM" id="SSF46626">
    <property type="entry name" value="Cytochrome c"/>
    <property type="match status" value="1"/>
</dbReference>
<dbReference type="SUPFAM" id="SSF49299">
    <property type="entry name" value="PKD domain"/>
    <property type="match status" value="1"/>
</dbReference>
<organism evidence="9 10">
    <name type="scientific">Chryseolinea soli</name>
    <dbReference type="NCBI Taxonomy" id="2321403"/>
    <lineage>
        <taxon>Bacteria</taxon>
        <taxon>Pseudomonadati</taxon>
        <taxon>Bacteroidota</taxon>
        <taxon>Cytophagia</taxon>
        <taxon>Cytophagales</taxon>
        <taxon>Fulvivirgaceae</taxon>
        <taxon>Chryseolinea</taxon>
    </lineage>
</organism>
<dbReference type="SUPFAM" id="SSF50952">
    <property type="entry name" value="Soluble quinoprotein glucose dehydrogenase"/>
    <property type="match status" value="1"/>
</dbReference>
<dbReference type="Pfam" id="PF18911">
    <property type="entry name" value="PKD_4"/>
    <property type="match status" value="1"/>
</dbReference>
<dbReference type="InterPro" id="IPR022409">
    <property type="entry name" value="PKD/Chitinase_dom"/>
</dbReference>
<protein>
    <submittedName>
        <fullName evidence="9">Carbohydrate-binding protein</fullName>
    </submittedName>
</protein>
<dbReference type="InterPro" id="IPR029010">
    <property type="entry name" value="ThuA-like"/>
</dbReference>
<dbReference type="SMART" id="SM00089">
    <property type="entry name" value="PKD"/>
    <property type="match status" value="1"/>
</dbReference>
<feature type="domain" description="PKD" evidence="7">
    <location>
        <begin position="708"/>
        <end position="787"/>
    </location>
</feature>
<dbReference type="PANTHER" id="PTHR40469:SF2">
    <property type="entry name" value="GALACTOSE-BINDING DOMAIN-LIKE SUPERFAMILY PROTEIN"/>
    <property type="match status" value="1"/>
</dbReference>
<evidence type="ECO:0000313" key="10">
    <source>
        <dbReference type="Proteomes" id="UP000266183"/>
    </source>
</evidence>